<sequence>MKRLQRNGCFLLALIVLCALGAAEQSAQYYYDQAVGIDKSGDTLKATDMVREALRKNGNHVPSLLLMARLSQQAQQPKLASQLITKALGLEKQNEAAFILCARVEYALRNTPAMENCLAQAEKLKRNNADAQSLRAQLLIDGGQFSIARRKIEGILRDNPGHTETQLRLASLYLKLRQFEKAEAQFRKVQTLLPESSELAVAIARARLDAYFESARLNLFASSEESSVKALDALRHAHANNPENLAVNLMLAQLLAVTNRCSEAGEYLARVAGADAESRSIVAYVSLCAPGSEQAVKLLGDFVRRNEDDDLARHQYELTLVAQNKRRETAATTKAARYHRQIAKRESDRNADEFALSELRWTEFLFPAYIEAHRDLLKYFRQRKDFERLADELTFLRDSTGDQAYREMFEQFEIESRDLWYRKAGVTQPERVKNLLPVHIFPFRVKNPLNDHPLGGVAVADRTRVALQDFGRVRSISREMAALPQAQAFSPENLRRLRQTYSDALKGEANTEAFQRRTLSLVLTGEVSELMHGIEVIAELVDAETGIRVAEIRFKAEGREYLNKAAVRLAEFVYANAPVSANVLKILDDDQILVNAGKRDGITNATKFVVTDKLGKALEFKIEQKDFDILRARSTDAMATRHLKAGDVVRVLTPPAPLSTK</sequence>
<evidence type="ECO:0000256" key="3">
    <source>
        <dbReference type="PROSITE-ProRule" id="PRU00339"/>
    </source>
</evidence>
<keyword evidence="2 3" id="KW-0802">TPR repeat</keyword>
<feature type="coiled-coil region" evidence="4">
    <location>
        <begin position="114"/>
        <end position="141"/>
    </location>
</feature>
<dbReference type="InterPro" id="IPR052628">
    <property type="entry name" value="CFAP70"/>
</dbReference>
<proteinExistence type="predicted"/>
<dbReference type="SUPFAM" id="SSF48452">
    <property type="entry name" value="TPR-like"/>
    <property type="match status" value="1"/>
</dbReference>
<dbReference type="PANTHER" id="PTHR44314">
    <property type="entry name" value="CILIA- AND FLAGELLA-ASSOCIATED PROTEIN 70"/>
    <property type="match status" value="1"/>
</dbReference>
<dbReference type="Pfam" id="PF14559">
    <property type="entry name" value="TPR_19"/>
    <property type="match status" value="1"/>
</dbReference>
<dbReference type="STRING" id="869212.Turpa_3826"/>
<dbReference type="InterPro" id="IPR011990">
    <property type="entry name" value="TPR-like_helical_dom_sf"/>
</dbReference>
<name>I4BB03_TURPD</name>
<protein>
    <submittedName>
        <fullName evidence="6">Tetratricopeptide TPR_1 repeat-containing protein</fullName>
    </submittedName>
</protein>
<dbReference type="Proteomes" id="UP000006048">
    <property type="component" value="Chromosome"/>
</dbReference>
<dbReference type="EMBL" id="CP002959">
    <property type="protein sequence ID" value="AFM14460.1"/>
    <property type="molecule type" value="Genomic_DNA"/>
</dbReference>
<dbReference type="KEGG" id="tpx:Turpa_3826"/>
<dbReference type="PANTHER" id="PTHR44314:SF1">
    <property type="entry name" value="CILIA- AND FLAGELLA-ASSOCIATED PROTEIN 70"/>
    <property type="match status" value="1"/>
</dbReference>
<keyword evidence="7" id="KW-1185">Reference proteome</keyword>
<reference evidence="6 7" key="1">
    <citation type="submission" date="2012-06" db="EMBL/GenBank/DDBJ databases">
        <title>The complete chromosome of genome of Turneriella parva DSM 21527.</title>
        <authorList>
            <consortium name="US DOE Joint Genome Institute (JGI-PGF)"/>
            <person name="Lucas S."/>
            <person name="Han J."/>
            <person name="Lapidus A."/>
            <person name="Bruce D."/>
            <person name="Goodwin L."/>
            <person name="Pitluck S."/>
            <person name="Peters L."/>
            <person name="Kyrpides N."/>
            <person name="Mavromatis K."/>
            <person name="Ivanova N."/>
            <person name="Mikhailova N."/>
            <person name="Chertkov O."/>
            <person name="Detter J.C."/>
            <person name="Tapia R."/>
            <person name="Han C."/>
            <person name="Land M."/>
            <person name="Hauser L."/>
            <person name="Markowitz V."/>
            <person name="Cheng J.-F."/>
            <person name="Hugenholtz P."/>
            <person name="Woyke T."/>
            <person name="Wu D."/>
            <person name="Gronow S."/>
            <person name="Wellnitz S."/>
            <person name="Brambilla E."/>
            <person name="Klenk H.-P."/>
            <person name="Eisen J.A."/>
        </authorList>
    </citation>
    <scope>NUCLEOTIDE SEQUENCE [LARGE SCALE GENOMIC DNA]</scope>
    <source>
        <strain evidence="7">ATCC BAA-1111 / DSM 21527 / NCTC 11395 / H</strain>
    </source>
</reference>
<dbReference type="AlphaFoldDB" id="I4BB03"/>
<dbReference type="HOGENOM" id="CLU_415008_0_0_12"/>
<evidence type="ECO:0000313" key="7">
    <source>
        <dbReference type="Proteomes" id="UP000006048"/>
    </source>
</evidence>
<keyword evidence="4" id="KW-0175">Coiled coil</keyword>
<organism evidence="6 7">
    <name type="scientific">Turneriella parva (strain ATCC BAA-1111 / DSM 21527 / NCTC 11395 / H)</name>
    <name type="common">Leptospira parva</name>
    <dbReference type="NCBI Taxonomy" id="869212"/>
    <lineage>
        <taxon>Bacteria</taxon>
        <taxon>Pseudomonadati</taxon>
        <taxon>Spirochaetota</taxon>
        <taxon>Spirochaetia</taxon>
        <taxon>Leptospirales</taxon>
        <taxon>Leptospiraceae</taxon>
        <taxon>Turneriella</taxon>
    </lineage>
</organism>
<feature type="repeat" description="TPR" evidence="3">
    <location>
        <begin position="163"/>
        <end position="196"/>
    </location>
</feature>
<dbReference type="InterPro" id="IPR019734">
    <property type="entry name" value="TPR_rpt"/>
</dbReference>
<evidence type="ECO:0000256" key="5">
    <source>
        <dbReference type="SAM" id="SignalP"/>
    </source>
</evidence>
<feature type="signal peptide" evidence="5">
    <location>
        <begin position="1"/>
        <end position="21"/>
    </location>
</feature>
<feature type="chain" id="PRO_5003686093" evidence="5">
    <location>
        <begin position="22"/>
        <end position="661"/>
    </location>
</feature>
<dbReference type="PROSITE" id="PS50005">
    <property type="entry name" value="TPR"/>
    <property type="match status" value="1"/>
</dbReference>
<dbReference type="Pfam" id="PF13432">
    <property type="entry name" value="TPR_16"/>
    <property type="match status" value="1"/>
</dbReference>
<dbReference type="OrthoDB" id="339998at2"/>
<dbReference type="Gene3D" id="1.25.40.10">
    <property type="entry name" value="Tetratricopeptide repeat domain"/>
    <property type="match status" value="2"/>
</dbReference>
<dbReference type="RefSeq" id="WP_014804937.1">
    <property type="nucleotide sequence ID" value="NC_018020.1"/>
</dbReference>
<evidence type="ECO:0000256" key="4">
    <source>
        <dbReference type="SAM" id="Coils"/>
    </source>
</evidence>
<accession>I4BB03</accession>
<evidence type="ECO:0000256" key="1">
    <source>
        <dbReference type="ARBA" id="ARBA00022737"/>
    </source>
</evidence>
<keyword evidence="5" id="KW-0732">Signal</keyword>
<gene>
    <name evidence="6" type="ordered locus">Turpa_3826</name>
</gene>
<evidence type="ECO:0000256" key="2">
    <source>
        <dbReference type="ARBA" id="ARBA00022803"/>
    </source>
</evidence>
<keyword evidence="1" id="KW-0677">Repeat</keyword>
<dbReference type="SMART" id="SM00028">
    <property type="entry name" value="TPR"/>
    <property type="match status" value="4"/>
</dbReference>
<dbReference type="GO" id="GO:0070062">
    <property type="term" value="C:extracellular exosome"/>
    <property type="evidence" value="ECO:0007669"/>
    <property type="project" value="TreeGrafter"/>
</dbReference>
<evidence type="ECO:0000313" key="6">
    <source>
        <dbReference type="EMBL" id="AFM14460.1"/>
    </source>
</evidence>